<protein>
    <submittedName>
        <fullName evidence="1">Uncharacterized protein</fullName>
    </submittedName>
</protein>
<reference evidence="1 2" key="1">
    <citation type="submission" date="2015-09" db="EMBL/GenBank/DDBJ databases">
        <title>Trachymyrmex cornetzi WGS genome.</title>
        <authorList>
            <person name="Nygaard S."/>
            <person name="Hu H."/>
            <person name="Boomsma J."/>
            <person name="Zhang G."/>
        </authorList>
    </citation>
    <scope>NUCLEOTIDE SEQUENCE [LARGE SCALE GENOMIC DNA]</scope>
    <source>
        <strain evidence="1">Tcor2-1</strain>
        <tissue evidence="1">Whole body</tissue>
    </source>
</reference>
<keyword evidence="2" id="KW-1185">Reference proteome</keyword>
<dbReference type="EMBL" id="KQ980989">
    <property type="protein sequence ID" value="KYN10759.1"/>
    <property type="molecule type" value="Genomic_DNA"/>
</dbReference>
<gene>
    <name evidence="1" type="ORF">ALC57_17366</name>
</gene>
<proteinExistence type="predicted"/>
<evidence type="ECO:0000313" key="1">
    <source>
        <dbReference type="EMBL" id="KYN10759.1"/>
    </source>
</evidence>
<dbReference type="Proteomes" id="UP000078492">
    <property type="component" value="Unassembled WGS sequence"/>
</dbReference>
<sequence>MNSRGILGYYDGIYVNIVHRSKELKETINEITDEVVYSVCILEQLIKFDSYSHTERNAKCGDVKGQRLTLPSSSSCGVSTPWSGTRSPVKLLVCVNGRFTPLMCDIAAGPLCARSFFFAARASALPAAATASSIRKDGKSSSCCLSVGQQKVTWINVLGDLLIGIE</sequence>
<accession>A0A195DEA6</accession>
<evidence type="ECO:0000313" key="2">
    <source>
        <dbReference type="Proteomes" id="UP000078492"/>
    </source>
</evidence>
<name>A0A195DEA6_9HYME</name>
<organism evidence="1 2">
    <name type="scientific">Trachymyrmex cornetzi</name>
    <dbReference type="NCBI Taxonomy" id="471704"/>
    <lineage>
        <taxon>Eukaryota</taxon>
        <taxon>Metazoa</taxon>
        <taxon>Ecdysozoa</taxon>
        <taxon>Arthropoda</taxon>
        <taxon>Hexapoda</taxon>
        <taxon>Insecta</taxon>
        <taxon>Pterygota</taxon>
        <taxon>Neoptera</taxon>
        <taxon>Endopterygota</taxon>
        <taxon>Hymenoptera</taxon>
        <taxon>Apocrita</taxon>
        <taxon>Aculeata</taxon>
        <taxon>Formicoidea</taxon>
        <taxon>Formicidae</taxon>
        <taxon>Myrmicinae</taxon>
        <taxon>Trachymyrmex</taxon>
    </lineage>
</organism>
<dbReference type="AlphaFoldDB" id="A0A195DEA6"/>